<dbReference type="PANTHER" id="PTHR34795">
    <property type="entry name" value="NEMATODE RESISTANCE PROTEIN-LIKE HSPRO1"/>
    <property type="match status" value="1"/>
</dbReference>
<organism evidence="2 3">
    <name type="scientific">Glycine soja</name>
    <name type="common">Wild soybean</name>
    <dbReference type="NCBI Taxonomy" id="3848"/>
    <lineage>
        <taxon>Eukaryota</taxon>
        <taxon>Viridiplantae</taxon>
        <taxon>Streptophyta</taxon>
        <taxon>Embryophyta</taxon>
        <taxon>Tracheophyta</taxon>
        <taxon>Spermatophyta</taxon>
        <taxon>Magnoliopsida</taxon>
        <taxon>eudicotyledons</taxon>
        <taxon>Gunneridae</taxon>
        <taxon>Pentapetalae</taxon>
        <taxon>rosids</taxon>
        <taxon>fabids</taxon>
        <taxon>Fabales</taxon>
        <taxon>Fabaceae</taxon>
        <taxon>Papilionoideae</taxon>
        <taxon>50 kb inversion clade</taxon>
        <taxon>NPAAA clade</taxon>
        <taxon>indigoferoid/millettioid clade</taxon>
        <taxon>Phaseoleae</taxon>
        <taxon>Glycine</taxon>
        <taxon>Glycine subgen. Soja</taxon>
    </lineage>
</organism>
<feature type="domain" description="Hs1pro-1 C-terminal" evidence="1">
    <location>
        <begin position="28"/>
        <end position="101"/>
    </location>
</feature>
<dbReference type="AlphaFoldDB" id="A0A445FFT9"/>
<dbReference type="Pfam" id="PF07014">
    <property type="entry name" value="Hs1pro-1_C"/>
    <property type="match status" value="1"/>
</dbReference>
<proteinExistence type="predicted"/>
<evidence type="ECO:0000313" key="3">
    <source>
        <dbReference type="Proteomes" id="UP000289340"/>
    </source>
</evidence>
<dbReference type="Proteomes" id="UP000289340">
    <property type="component" value="Chromosome 19"/>
</dbReference>
<keyword evidence="3" id="KW-1185">Reference proteome</keyword>
<dbReference type="InterPro" id="IPR038759">
    <property type="entry name" value="HSPRO1/HSPRO2"/>
</dbReference>
<reference evidence="2 3" key="1">
    <citation type="submission" date="2018-09" db="EMBL/GenBank/DDBJ databases">
        <title>A high-quality reference genome of wild soybean provides a powerful tool to mine soybean genomes.</title>
        <authorList>
            <person name="Xie M."/>
            <person name="Chung C.Y.L."/>
            <person name="Li M.-W."/>
            <person name="Wong F.-L."/>
            <person name="Chan T.-F."/>
            <person name="Lam H.-M."/>
        </authorList>
    </citation>
    <scope>NUCLEOTIDE SEQUENCE [LARGE SCALE GENOMIC DNA]</scope>
    <source>
        <strain evidence="3">cv. W05</strain>
        <tissue evidence="2">Hypocotyl of etiolated seedlings</tissue>
    </source>
</reference>
<evidence type="ECO:0000313" key="2">
    <source>
        <dbReference type="EMBL" id="RZB47681.1"/>
    </source>
</evidence>
<name>A0A445FFT9_GLYSO</name>
<protein>
    <submittedName>
        <fullName evidence="2">Nematode resistance protein-like HSPRO1</fullName>
    </submittedName>
</protein>
<dbReference type="EMBL" id="QZWG01000019">
    <property type="protein sequence ID" value="RZB47681.1"/>
    <property type="molecule type" value="Genomic_DNA"/>
</dbReference>
<dbReference type="PANTHER" id="PTHR34795:SF1">
    <property type="entry name" value="NEMATODE RESISTANCE PROTEIN-LIKE HSPRO1"/>
    <property type="match status" value="1"/>
</dbReference>
<comment type="caution">
    <text evidence="2">The sequence shown here is derived from an EMBL/GenBank/DDBJ whole genome shotgun (WGS) entry which is preliminary data.</text>
</comment>
<accession>A0A445FFT9</accession>
<dbReference type="InterPro" id="IPR009743">
    <property type="entry name" value="Hs1pro-1_C"/>
</dbReference>
<sequence>MQSSPEPSRRWQRIATTSWKGSRSFSRRLKNQLSVKSSNGETTSFCFRSKELIELTKMCRELRHKVLEILEVEVDPKRGPRIQEAAMKLYISKSAFEKLCVHDISCSDALHNRLAIKLEYNVLHVDA</sequence>
<gene>
    <name evidence="2" type="ORF">D0Y65_051316</name>
</gene>
<evidence type="ECO:0000259" key="1">
    <source>
        <dbReference type="Pfam" id="PF07014"/>
    </source>
</evidence>